<organism evidence="2 3">
    <name type="scientific">Shinella curvata</name>
    <dbReference type="NCBI Taxonomy" id="1817964"/>
    <lineage>
        <taxon>Bacteria</taxon>
        <taxon>Pseudomonadati</taxon>
        <taxon>Pseudomonadota</taxon>
        <taxon>Alphaproteobacteria</taxon>
        <taxon>Hyphomicrobiales</taxon>
        <taxon>Rhizobiaceae</taxon>
        <taxon>Shinella</taxon>
    </lineage>
</organism>
<evidence type="ECO:0000256" key="1">
    <source>
        <dbReference type="SAM" id="SignalP"/>
    </source>
</evidence>
<feature type="signal peptide" evidence="1">
    <location>
        <begin position="1"/>
        <end position="21"/>
    </location>
</feature>
<evidence type="ECO:0000313" key="2">
    <source>
        <dbReference type="EMBL" id="MDO6119777.1"/>
    </source>
</evidence>
<dbReference type="RefSeq" id="WP_244759301.1">
    <property type="nucleotide sequence ID" value="NZ_JALJCJ010000001.1"/>
</dbReference>
<name>A0ABT8X805_9HYPH</name>
<comment type="caution">
    <text evidence="2">The sequence shown here is derived from an EMBL/GenBank/DDBJ whole genome shotgun (WGS) entry which is preliminary data.</text>
</comment>
<dbReference type="Pfam" id="PF13316">
    <property type="entry name" value="DUF4087"/>
    <property type="match status" value="1"/>
</dbReference>
<keyword evidence="3" id="KW-1185">Reference proteome</keyword>
<sequence>MKKTLLAVLLALAALPDIAQAAESRCGWLQNPTPGNWWLDDADGTWTMMSQGGGTEPDGMDRIPDISEGDYVRTNGNYGYACACLKVDTDEDEGRILAIYAFRQLPISQCANDEALSAPE</sequence>
<evidence type="ECO:0000313" key="3">
    <source>
        <dbReference type="Proteomes" id="UP001177080"/>
    </source>
</evidence>
<dbReference type="Proteomes" id="UP001177080">
    <property type="component" value="Unassembled WGS sequence"/>
</dbReference>
<gene>
    <name evidence="2" type="ORF">GB928_001130</name>
</gene>
<dbReference type="EMBL" id="WHSC02000001">
    <property type="protein sequence ID" value="MDO6119777.1"/>
    <property type="molecule type" value="Genomic_DNA"/>
</dbReference>
<feature type="chain" id="PRO_5047453447" evidence="1">
    <location>
        <begin position="22"/>
        <end position="120"/>
    </location>
</feature>
<accession>A0ABT8X805</accession>
<keyword evidence="1" id="KW-0732">Signal</keyword>
<protein>
    <submittedName>
        <fullName evidence="2">DUF4087 domain-containing protein</fullName>
    </submittedName>
</protein>
<dbReference type="InterPro" id="IPR025145">
    <property type="entry name" value="DUF4087"/>
</dbReference>
<reference evidence="2" key="1">
    <citation type="submission" date="2022-04" db="EMBL/GenBank/DDBJ databases">
        <title>Shinella lacus sp. nov., a novel member of the genus Shinella from water.</title>
        <authorList>
            <person name="Deng Y."/>
        </authorList>
    </citation>
    <scope>NUCLEOTIDE SEQUENCE</scope>
    <source>
        <strain evidence="2">JCM 31239</strain>
    </source>
</reference>
<proteinExistence type="predicted"/>